<dbReference type="PANTHER" id="PTHR32060">
    <property type="entry name" value="TAIL-SPECIFIC PROTEASE"/>
    <property type="match status" value="1"/>
</dbReference>
<dbReference type="InterPro" id="IPR029045">
    <property type="entry name" value="ClpP/crotonase-like_dom_sf"/>
</dbReference>
<organism evidence="2 3">
    <name type="scientific">Halalkalibacter akibai (strain ATCC 43226 / DSM 21942 / CIP 109018 / JCM 9157 / 1139)</name>
    <name type="common">Bacillus akibai</name>
    <dbReference type="NCBI Taxonomy" id="1236973"/>
    <lineage>
        <taxon>Bacteria</taxon>
        <taxon>Bacillati</taxon>
        <taxon>Bacillota</taxon>
        <taxon>Bacilli</taxon>
        <taxon>Bacillales</taxon>
        <taxon>Bacillaceae</taxon>
        <taxon>Halalkalibacter</taxon>
    </lineage>
</organism>
<sequence>MTLDEEALNILTLISNENRFYTEQVFEESPYYLYDYSKSTEVELSEETLELLRISNDTSVPKLTMENMIEDVEFLHLTLKYMYALYEYMGGDQAFVDAKNDLIEFLLQIDDDTNLTPNQFSDLLREYYDFVEDLHFYINHSPTVENEHTFYFSESVHFLQDASGDYYLVDHEQTKLMTINGDNDLESYLKYSLTDDGEIVLIPGMFTTYIKPEEREWTFTFEENSKLKTKVITLEPMPNELPRNQIGESFAVTEKARVPWLQWRSMFAFEGATYDYYDLISTANHFKEMPYFVLDLRGNEGGSMILVEKWLEAFFDQPLSWSSQSIHLFSDTSKAFIDDTINLYQSTGISKQTFEDDFTDLFRVKTWEESVIPKWEIEEEVKQTVENNSTHIFILVDHHTASAAEHLVSKLKLANNTTVLGVNTRGAIISANSLMWKLPHTQVEMFTPTFFNYNPDLLNKEAIGIQPDLWVTSTRVENRIIAFIQQHTDQE</sequence>
<dbReference type="InterPro" id="IPR005151">
    <property type="entry name" value="Tail-specific_protease"/>
</dbReference>
<dbReference type="STRING" id="1236973.JCM9157_1838"/>
<dbReference type="eggNOG" id="COG0793">
    <property type="taxonomic scope" value="Bacteria"/>
</dbReference>
<accession>W4QRN7</accession>
<keyword evidence="3" id="KW-1185">Reference proteome</keyword>
<dbReference type="EMBL" id="BAUV01000010">
    <property type="protein sequence ID" value="GAE34761.1"/>
    <property type="molecule type" value="Genomic_DNA"/>
</dbReference>
<gene>
    <name evidence="2" type="ORF">JCM9157_1838</name>
</gene>
<evidence type="ECO:0000313" key="3">
    <source>
        <dbReference type="Proteomes" id="UP000018896"/>
    </source>
</evidence>
<comment type="caution">
    <text evidence="2">The sequence shown here is derived from an EMBL/GenBank/DDBJ whole genome shotgun (WGS) entry which is preliminary data.</text>
</comment>
<dbReference type="Proteomes" id="UP000018896">
    <property type="component" value="Unassembled WGS sequence"/>
</dbReference>
<evidence type="ECO:0000313" key="2">
    <source>
        <dbReference type="EMBL" id="GAE34761.1"/>
    </source>
</evidence>
<dbReference type="AlphaFoldDB" id="W4QRN7"/>
<dbReference type="GO" id="GO:0030288">
    <property type="term" value="C:outer membrane-bounded periplasmic space"/>
    <property type="evidence" value="ECO:0007669"/>
    <property type="project" value="TreeGrafter"/>
</dbReference>
<protein>
    <submittedName>
        <fullName evidence="2">Peptidase S41</fullName>
    </submittedName>
</protein>
<dbReference type="GO" id="GO:0008236">
    <property type="term" value="F:serine-type peptidase activity"/>
    <property type="evidence" value="ECO:0007669"/>
    <property type="project" value="InterPro"/>
</dbReference>
<dbReference type="SUPFAM" id="SSF52096">
    <property type="entry name" value="ClpP/crotonase"/>
    <property type="match status" value="1"/>
</dbReference>
<dbReference type="PANTHER" id="PTHR32060:SF30">
    <property type="entry name" value="CARBOXY-TERMINAL PROCESSING PROTEASE CTPA"/>
    <property type="match status" value="1"/>
</dbReference>
<reference evidence="2 3" key="1">
    <citation type="journal article" date="2014" name="Genome Announc.">
        <title>Draft Genome Sequences of Three Alkaliphilic Bacillus Strains, Bacillus wakoensis JCM 9140T, Bacillus akibai JCM 9157T, and Bacillus hemicellulosilyticus JCM 9152T.</title>
        <authorList>
            <person name="Yuki M."/>
            <person name="Oshima K."/>
            <person name="Suda W."/>
            <person name="Oshida Y."/>
            <person name="Kitamura K."/>
            <person name="Iida T."/>
            <person name="Hattori M."/>
            <person name="Ohkuma M."/>
        </authorList>
    </citation>
    <scope>NUCLEOTIDE SEQUENCE [LARGE SCALE GENOMIC DNA]</scope>
    <source>
        <strain evidence="2 3">JCM 9157</strain>
    </source>
</reference>
<evidence type="ECO:0000259" key="1">
    <source>
        <dbReference type="Pfam" id="PF03572"/>
    </source>
</evidence>
<feature type="domain" description="Tail specific protease" evidence="1">
    <location>
        <begin position="269"/>
        <end position="469"/>
    </location>
</feature>
<dbReference type="Gene3D" id="3.90.226.10">
    <property type="entry name" value="2-enoyl-CoA Hydratase, Chain A, domain 1"/>
    <property type="match status" value="1"/>
</dbReference>
<dbReference type="GO" id="GO:0006508">
    <property type="term" value="P:proteolysis"/>
    <property type="evidence" value="ECO:0007669"/>
    <property type="project" value="InterPro"/>
</dbReference>
<dbReference type="Pfam" id="PF03572">
    <property type="entry name" value="Peptidase_S41"/>
    <property type="match status" value="1"/>
</dbReference>
<dbReference type="GO" id="GO:0004175">
    <property type="term" value="F:endopeptidase activity"/>
    <property type="evidence" value="ECO:0007669"/>
    <property type="project" value="TreeGrafter"/>
</dbReference>
<dbReference type="GO" id="GO:0007165">
    <property type="term" value="P:signal transduction"/>
    <property type="evidence" value="ECO:0007669"/>
    <property type="project" value="TreeGrafter"/>
</dbReference>
<name>W4QRN7_HALA3</name>
<proteinExistence type="predicted"/>